<dbReference type="AlphaFoldDB" id="A0A381PP40"/>
<organism evidence="1">
    <name type="scientific">marine metagenome</name>
    <dbReference type="NCBI Taxonomy" id="408172"/>
    <lineage>
        <taxon>unclassified sequences</taxon>
        <taxon>metagenomes</taxon>
        <taxon>ecological metagenomes</taxon>
    </lineage>
</organism>
<protein>
    <submittedName>
        <fullName evidence="1">Uncharacterized protein</fullName>
    </submittedName>
</protein>
<reference evidence="1" key="1">
    <citation type="submission" date="2018-05" db="EMBL/GenBank/DDBJ databases">
        <authorList>
            <person name="Lanie J.A."/>
            <person name="Ng W.-L."/>
            <person name="Kazmierczak K.M."/>
            <person name="Andrzejewski T.M."/>
            <person name="Davidsen T.M."/>
            <person name="Wayne K.J."/>
            <person name="Tettelin H."/>
            <person name="Glass J.I."/>
            <person name="Rusch D."/>
            <person name="Podicherti R."/>
            <person name="Tsui H.-C.T."/>
            <person name="Winkler M.E."/>
        </authorList>
    </citation>
    <scope>NUCLEOTIDE SEQUENCE</scope>
</reference>
<accession>A0A381PP40</accession>
<evidence type="ECO:0000313" key="1">
    <source>
        <dbReference type="EMBL" id="SUZ68374.1"/>
    </source>
</evidence>
<name>A0A381PP40_9ZZZZ</name>
<sequence>METDPYPAGTHRSPPILIEVNIGRGWAPVQYLL</sequence>
<dbReference type="EMBL" id="UINC01001038">
    <property type="protein sequence ID" value="SUZ68374.1"/>
    <property type="molecule type" value="Genomic_DNA"/>
</dbReference>
<proteinExistence type="predicted"/>
<gene>
    <name evidence="1" type="ORF">METZ01_LOCUS21228</name>
</gene>